<gene>
    <name evidence="2" type="ORF">DILT_LOCUS90</name>
</gene>
<sequence>MFVEFKLFAVLMGKPLHFRLEESGISLAPPSKLIFWFLKNNSVAKSTEKEKGTKSHFKPTILRSFYPQDDNSILKNSEKADTSIPRLLLRTDYNRHDSSTAYSLPNFYVLTLAHIRLIFFILDCFLIVFRFYNTYVVLKEILIGKSVIIDASSYLTTVTLSSKNAIGSDGAGKLATNRDGENYIDGGMYKEIGDSCPFSNEAYLRAVQEDAFYYCRHQCSPKMQVRGNIC</sequence>
<keyword evidence="1" id="KW-0812">Transmembrane</keyword>
<accession>A0A3P6QHK8</accession>
<keyword evidence="1" id="KW-1133">Transmembrane helix</keyword>
<evidence type="ECO:0000313" key="3">
    <source>
        <dbReference type="Proteomes" id="UP000281553"/>
    </source>
</evidence>
<evidence type="ECO:0000256" key="1">
    <source>
        <dbReference type="SAM" id="Phobius"/>
    </source>
</evidence>
<feature type="transmembrane region" description="Helical" evidence="1">
    <location>
        <begin position="107"/>
        <end position="129"/>
    </location>
</feature>
<dbReference type="AlphaFoldDB" id="A0A3P6QHK8"/>
<evidence type="ECO:0000313" key="2">
    <source>
        <dbReference type="EMBL" id="VDK30038.1"/>
    </source>
</evidence>
<reference evidence="2 3" key="1">
    <citation type="submission" date="2018-11" db="EMBL/GenBank/DDBJ databases">
        <authorList>
            <consortium name="Pathogen Informatics"/>
        </authorList>
    </citation>
    <scope>NUCLEOTIDE SEQUENCE [LARGE SCALE GENOMIC DNA]</scope>
</reference>
<keyword evidence="3" id="KW-1185">Reference proteome</keyword>
<dbReference type="Proteomes" id="UP000281553">
    <property type="component" value="Unassembled WGS sequence"/>
</dbReference>
<organism evidence="2 3">
    <name type="scientific">Dibothriocephalus latus</name>
    <name type="common">Fish tapeworm</name>
    <name type="synonym">Diphyllobothrium latum</name>
    <dbReference type="NCBI Taxonomy" id="60516"/>
    <lineage>
        <taxon>Eukaryota</taxon>
        <taxon>Metazoa</taxon>
        <taxon>Spiralia</taxon>
        <taxon>Lophotrochozoa</taxon>
        <taxon>Platyhelminthes</taxon>
        <taxon>Cestoda</taxon>
        <taxon>Eucestoda</taxon>
        <taxon>Diphyllobothriidea</taxon>
        <taxon>Diphyllobothriidae</taxon>
        <taxon>Dibothriocephalus</taxon>
    </lineage>
</organism>
<keyword evidence="1" id="KW-0472">Membrane</keyword>
<dbReference type="EMBL" id="UYRU01000344">
    <property type="protein sequence ID" value="VDK30038.1"/>
    <property type="molecule type" value="Genomic_DNA"/>
</dbReference>
<name>A0A3P6QHK8_DIBLA</name>
<proteinExistence type="predicted"/>
<protein>
    <submittedName>
        <fullName evidence="2">Uncharacterized protein</fullName>
    </submittedName>
</protein>
<dbReference type="OrthoDB" id="6246846at2759"/>